<keyword evidence="3" id="KW-1185">Reference proteome</keyword>
<name>A0A4S8IAZ1_MUSBA</name>
<proteinExistence type="predicted"/>
<feature type="region of interest" description="Disordered" evidence="1">
    <location>
        <begin position="1"/>
        <end position="24"/>
    </location>
</feature>
<evidence type="ECO:0000313" key="3">
    <source>
        <dbReference type="Proteomes" id="UP000317650"/>
    </source>
</evidence>
<protein>
    <submittedName>
        <fullName evidence="2">Uncharacterized protein</fullName>
    </submittedName>
</protein>
<evidence type="ECO:0000256" key="1">
    <source>
        <dbReference type="SAM" id="MobiDB-lite"/>
    </source>
</evidence>
<dbReference type="AlphaFoldDB" id="A0A4S8IAZ1"/>
<dbReference type="InterPro" id="IPR036882">
    <property type="entry name" value="Alba-like_dom_sf"/>
</dbReference>
<reference evidence="2 3" key="1">
    <citation type="journal article" date="2019" name="Nat. Plants">
        <title>Genome sequencing of Musa balbisiana reveals subgenome evolution and function divergence in polyploid bananas.</title>
        <authorList>
            <person name="Yao X."/>
        </authorList>
    </citation>
    <scope>NUCLEOTIDE SEQUENCE [LARGE SCALE GENOMIC DNA]</scope>
    <source>
        <strain evidence="3">cv. DH-PKW</strain>
        <tissue evidence="2">Leaves</tissue>
    </source>
</reference>
<dbReference type="EMBL" id="PYDT01000011">
    <property type="protein sequence ID" value="THU45237.1"/>
    <property type="molecule type" value="Genomic_DNA"/>
</dbReference>
<dbReference type="Gene3D" id="3.30.110.20">
    <property type="entry name" value="Alba-like domain"/>
    <property type="match status" value="1"/>
</dbReference>
<dbReference type="GO" id="GO:0003676">
    <property type="term" value="F:nucleic acid binding"/>
    <property type="evidence" value="ECO:0007669"/>
    <property type="project" value="InterPro"/>
</dbReference>
<comment type="caution">
    <text evidence="2">The sequence shown here is derived from an EMBL/GenBank/DDBJ whole genome shotgun (WGS) entry which is preliminary data.</text>
</comment>
<organism evidence="2 3">
    <name type="scientific">Musa balbisiana</name>
    <name type="common">Banana</name>
    <dbReference type="NCBI Taxonomy" id="52838"/>
    <lineage>
        <taxon>Eukaryota</taxon>
        <taxon>Viridiplantae</taxon>
        <taxon>Streptophyta</taxon>
        <taxon>Embryophyta</taxon>
        <taxon>Tracheophyta</taxon>
        <taxon>Spermatophyta</taxon>
        <taxon>Magnoliopsida</taxon>
        <taxon>Liliopsida</taxon>
        <taxon>Zingiberales</taxon>
        <taxon>Musaceae</taxon>
        <taxon>Musa</taxon>
    </lineage>
</organism>
<dbReference type="Proteomes" id="UP000317650">
    <property type="component" value="Chromosome 2"/>
</dbReference>
<gene>
    <name evidence="2" type="ORF">C4D60_Mb02t15730</name>
</gene>
<evidence type="ECO:0000313" key="2">
    <source>
        <dbReference type="EMBL" id="THU45237.1"/>
    </source>
</evidence>
<sequence length="98" mass="10836">MEEITEGVSNPRATAADSHKKNRIQVSKTKKPLCFDLNLAKQLQPLMNPGVGASRKLGRIDSCRGRGEWMREMVRRKAESIPPAFGGNIGFAWFPPVG</sequence>
<accession>A0A4S8IAZ1</accession>